<proteinExistence type="inferred from homology"/>
<dbReference type="PANTHER" id="PTHR11559">
    <property type="entry name" value="CARBOXYLESTERASE"/>
    <property type="match status" value="1"/>
</dbReference>
<dbReference type="PROSITE" id="PS51257">
    <property type="entry name" value="PROKAR_LIPOPROTEIN"/>
    <property type="match status" value="1"/>
</dbReference>
<evidence type="ECO:0000313" key="5">
    <source>
        <dbReference type="EMBL" id="KXX77528.1"/>
    </source>
</evidence>
<dbReference type="Gene3D" id="3.40.50.1820">
    <property type="entry name" value="alpha/beta hydrolase"/>
    <property type="match status" value="1"/>
</dbReference>
<dbReference type="InterPro" id="IPR029058">
    <property type="entry name" value="AB_hydrolase_fold"/>
</dbReference>
<dbReference type="GO" id="GO:0016787">
    <property type="term" value="F:hydrolase activity"/>
    <property type="evidence" value="ECO:0007669"/>
    <property type="project" value="UniProtKB-KW"/>
</dbReference>
<dbReference type="InterPro" id="IPR050309">
    <property type="entry name" value="Type-B_Carboxylest/Lipase"/>
</dbReference>
<dbReference type="STRING" id="100816.A0A175W1C6"/>
<feature type="domain" description="Carboxylesterase type B" evidence="4">
    <location>
        <begin position="19"/>
        <end position="547"/>
    </location>
</feature>
<dbReference type="InterPro" id="IPR019826">
    <property type="entry name" value="Carboxylesterase_B_AS"/>
</dbReference>
<sequence length="584" mass="64430">MKLFPIAFVPAVLAACQTAPVVTTRNGTYTGRYLAEFSQDLFLGIPYARSERLQNPVPWNESWEGSRSAEWYGSICPCPSAPRNLRNANVTGISDDCLNLNIIRPSRASLKTEQKLPVAVWLYGGAFADGFGADLNSNFSWIVQQSVAQDMPIMAVTLNYRVGFLGFPGGHEAAAAGVTNLGLKDQRHALRWIQENIAAFGGDPDKVTVWGQSAGANSILYQLMAYGGQNGEKLFRGGIMISGSVGIGNTVRPDRDDAVQGYRHVLNATNCLDAGDSLECLREAPLDLVFNASNSILTRPTWWPTVDGDFIAEPPTLQLLAGGFPRDVSVLAGTNDDEGFTVANIYPPASDTEEELHQILRGMFSFARDETLDLLLAAYPVDAPNPPYALPMAETDRLCEALMEAGRERCNRQYRRLAAIVGDFSLIYGRRVLTRKFAELGMTAYSYRFNTWPTSIPIQTKYEAQTYFAGHSSEYSYFLRFPRDYELYGNNPPVANSTSHLALSHGISAKLIAYVYNGDPNSVDVSDMPTWPKYNLKKPSNLVLNATEVPDRLNVHVEPDTWREEGMSIWARYPLELDILSGGG</sequence>
<dbReference type="Pfam" id="PF00135">
    <property type="entry name" value="COesterase"/>
    <property type="match status" value="1"/>
</dbReference>
<comment type="similarity">
    <text evidence="1 3">Belongs to the type-B carboxylesterase/lipase family.</text>
</comment>
<feature type="signal peptide" evidence="3">
    <location>
        <begin position="1"/>
        <end position="18"/>
    </location>
</feature>
<name>A0A175W1C6_9PEZI</name>
<dbReference type="VEuPathDB" id="FungiDB:MMYC01_207390"/>
<dbReference type="SUPFAM" id="SSF53474">
    <property type="entry name" value="alpha/beta-Hydrolases"/>
    <property type="match status" value="1"/>
</dbReference>
<evidence type="ECO:0000259" key="4">
    <source>
        <dbReference type="Pfam" id="PF00135"/>
    </source>
</evidence>
<comment type="caution">
    <text evidence="5">The sequence shown here is derived from an EMBL/GenBank/DDBJ whole genome shotgun (WGS) entry which is preliminary data.</text>
</comment>
<evidence type="ECO:0000256" key="3">
    <source>
        <dbReference type="RuleBase" id="RU361235"/>
    </source>
</evidence>
<evidence type="ECO:0000256" key="2">
    <source>
        <dbReference type="ARBA" id="ARBA00022801"/>
    </source>
</evidence>
<dbReference type="InterPro" id="IPR002018">
    <property type="entry name" value="CarbesteraseB"/>
</dbReference>
<keyword evidence="3" id="KW-0732">Signal</keyword>
<organism evidence="5 6">
    <name type="scientific">Madurella mycetomatis</name>
    <dbReference type="NCBI Taxonomy" id="100816"/>
    <lineage>
        <taxon>Eukaryota</taxon>
        <taxon>Fungi</taxon>
        <taxon>Dikarya</taxon>
        <taxon>Ascomycota</taxon>
        <taxon>Pezizomycotina</taxon>
        <taxon>Sordariomycetes</taxon>
        <taxon>Sordariomycetidae</taxon>
        <taxon>Sordariales</taxon>
        <taxon>Sordariales incertae sedis</taxon>
        <taxon>Madurella</taxon>
    </lineage>
</organism>
<dbReference type="PROSITE" id="PS00122">
    <property type="entry name" value="CARBOXYLESTERASE_B_1"/>
    <property type="match status" value="1"/>
</dbReference>
<dbReference type="AlphaFoldDB" id="A0A175W1C6"/>
<dbReference type="OrthoDB" id="408631at2759"/>
<reference evidence="5 6" key="1">
    <citation type="journal article" date="2016" name="Genome Announc.">
        <title>Genome Sequence of Madurella mycetomatis mm55, Isolated from a Human Mycetoma Case in Sudan.</title>
        <authorList>
            <person name="Smit S."/>
            <person name="Derks M.F."/>
            <person name="Bervoets S."/>
            <person name="Fahal A."/>
            <person name="van Leeuwen W."/>
            <person name="van Belkum A."/>
            <person name="van de Sande W.W."/>
        </authorList>
    </citation>
    <scope>NUCLEOTIDE SEQUENCE [LARGE SCALE GENOMIC DNA]</scope>
    <source>
        <strain evidence="6">mm55</strain>
    </source>
</reference>
<dbReference type="EC" id="3.1.1.-" evidence="3"/>
<dbReference type="Proteomes" id="UP000078237">
    <property type="component" value="Unassembled WGS sequence"/>
</dbReference>
<keyword evidence="2 3" id="KW-0378">Hydrolase</keyword>
<dbReference type="ESTHER" id="9pezi-a0a175w1c6">
    <property type="family name" value="Fungal_carboxylesterase_lipase"/>
</dbReference>
<evidence type="ECO:0000256" key="1">
    <source>
        <dbReference type="ARBA" id="ARBA00005964"/>
    </source>
</evidence>
<accession>A0A175W1C6</accession>
<feature type="chain" id="PRO_5007948530" description="Carboxylic ester hydrolase" evidence="3">
    <location>
        <begin position="19"/>
        <end position="584"/>
    </location>
</feature>
<gene>
    <name evidence="5" type="ORF">MMYC01_207390</name>
</gene>
<dbReference type="EMBL" id="LCTW02000156">
    <property type="protein sequence ID" value="KXX77528.1"/>
    <property type="molecule type" value="Genomic_DNA"/>
</dbReference>
<keyword evidence="6" id="KW-1185">Reference proteome</keyword>
<protein>
    <recommendedName>
        <fullName evidence="3">Carboxylic ester hydrolase</fullName>
        <ecNumber evidence="3">3.1.1.-</ecNumber>
    </recommendedName>
</protein>
<evidence type="ECO:0000313" key="6">
    <source>
        <dbReference type="Proteomes" id="UP000078237"/>
    </source>
</evidence>